<dbReference type="InterPro" id="IPR006035">
    <property type="entry name" value="Ureohydrolase"/>
</dbReference>
<dbReference type="PROSITE" id="PS51409">
    <property type="entry name" value="ARGINASE_2"/>
    <property type="match status" value="1"/>
</dbReference>
<sequence length="257" mass="29625">MEVSVNILDFDQVYQIQTYFHKTHYEWIKLSDIKNTNRYCEAKSLVSIDRRLKKHKGKGITFIGSGNYHYVTYLLMREVQAPFTLILFDHHTDMMDAPCESLVTCGSWVLKSLERLPMLKKVVIVGTRVDLLESIPSHLKGKVLILSEKQIGQADIKEYIKSAISTYNVYISIDKDVLEKSQAVTNWDQGNMKLMQLLNLVKYIGKNKRIRGVDVCGEYPYSPVMNFCPESLEAVRKNDRANLTILNTINNLEQRIS</sequence>
<dbReference type="Pfam" id="PF00491">
    <property type="entry name" value="Arginase"/>
    <property type="match status" value="1"/>
</dbReference>
<comment type="similarity">
    <text evidence="1">Belongs to the arginase family.</text>
</comment>
<reference evidence="2 3" key="1">
    <citation type="submission" date="2018-03" db="EMBL/GenBank/DDBJ databases">
        <title>Genome sequence of Clostridium liquoris DSM 100320.</title>
        <authorList>
            <person name="Poehlein A."/>
            <person name="Daniel R."/>
        </authorList>
    </citation>
    <scope>NUCLEOTIDE SEQUENCE [LARGE SCALE GENOMIC DNA]</scope>
    <source>
        <strain evidence="2 3">DSM 100320</strain>
    </source>
</reference>
<keyword evidence="3" id="KW-1185">Reference proteome</keyword>
<dbReference type="InterPro" id="IPR023696">
    <property type="entry name" value="Ureohydrolase_dom_sf"/>
</dbReference>
<name>A0A2T0B7Q8_9CLOT</name>
<protein>
    <submittedName>
        <fullName evidence="2">Agmatinase</fullName>
    </submittedName>
</protein>
<dbReference type="Proteomes" id="UP000239706">
    <property type="component" value="Unassembled WGS sequence"/>
</dbReference>
<dbReference type="PANTHER" id="PTHR11358:SF41">
    <property type="entry name" value="ARGINASE"/>
    <property type="match status" value="1"/>
</dbReference>
<dbReference type="OrthoDB" id="9805406at2"/>
<evidence type="ECO:0000313" key="2">
    <source>
        <dbReference type="EMBL" id="PRR79885.1"/>
    </source>
</evidence>
<dbReference type="GO" id="GO:0033389">
    <property type="term" value="P:putrescine biosynthetic process from arginine, via agmatine"/>
    <property type="evidence" value="ECO:0007669"/>
    <property type="project" value="TreeGrafter"/>
</dbReference>
<dbReference type="AlphaFoldDB" id="A0A2T0B7Q8"/>
<dbReference type="GO" id="GO:0046872">
    <property type="term" value="F:metal ion binding"/>
    <property type="evidence" value="ECO:0007669"/>
    <property type="project" value="InterPro"/>
</dbReference>
<dbReference type="EMBL" id="PVXO01000012">
    <property type="protein sequence ID" value="PRR79885.1"/>
    <property type="molecule type" value="Genomic_DNA"/>
</dbReference>
<dbReference type="GO" id="GO:0008783">
    <property type="term" value="F:agmatinase activity"/>
    <property type="evidence" value="ECO:0007669"/>
    <property type="project" value="TreeGrafter"/>
</dbReference>
<comment type="caution">
    <text evidence="2">The sequence shown here is derived from an EMBL/GenBank/DDBJ whole genome shotgun (WGS) entry which is preliminary data.</text>
</comment>
<dbReference type="SUPFAM" id="SSF52768">
    <property type="entry name" value="Arginase/deacetylase"/>
    <property type="match status" value="1"/>
</dbReference>
<evidence type="ECO:0000256" key="1">
    <source>
        <dbReference type="PROSITE-ProRule" id="PRU00742"/>
    </source>
</evidence>
<accession>A0A2T0B7Q8</accession>
<dbReference type="PANTHER" id="PTHR11358">
    <property type="entry name" value="ARGINASE/AGMATINASE"/>
    <property type="match status" value="1"/>
</dbReference>
<dbReference type="Gene3D" id="3.40.800.10">
    <property type="entry name" value="Ureohydrolase domain"/>
    <property type="match status" value="1"/>
</dbReference>
<organism evidence="2 3">
    <name type="scientific">Clostridium liquoris</name>
    <dbReference type="NCBI Taxonomy" id="1289519"/>
    <lineage>
        <taxon>Bacteria</taxon>
        <taxon>Bacillati</taxon>
        <taxon>Bacillota</taxon>
        <taxon>Clostridia</taxon>
        <taxon>Eubacteriales</taxon>
        <taxon>Clostridiaceae</taxon>
        <taxon>Clostridium</taxon>
    </lineage>
</organism>
<proteinExistence type="inferred from homology"/>
<gene>
    <name evidence="2" type="ORF">CLLI_06180</name>
</gene>
<evidence type="ECO:0000313" key="3">
    <source>
        <dbReference type="Proteomes" id="UP000239706"/>
    </source>
</evidence>
<dbReference type="RefSeq" id="WP_106062788.1">
    <property type="nucleotide sequence ID" value="NZ_PVXO01000012.1"/>
</dbReference>